<dbReference type="Proteomes" id="UP001321473">
    <property type="component" value="Unassembled WGS sequence"/>
</dbReference>
<feature type="transmembrane region" description="Helical" evidence="1">
    <location>
        <begin position="313"/>
        <end position="333"/>
    </location>
</feature>
<evidence type="ECO:0000256" key="1">
    <source>
        <dbReference type="SAM" id="Phobius"/>
    </source>
</evidence>
<dbReference type="EMBL" id="JARKHS020007968">
    <property type="protein sequence ID" value="KAK8781151.1"/>
    <property type="molecule type" value="Genomic_DNA"/>
</dbReference>
<name>A0AAQ4F2K0_AMBAM</name>
<feature type="transmembrane region" description="Helical" evidence="1">
    <location>
        <begin position="260"/>
        <end position="279"/>
    </location>
</feature>
<gene>
    <name evidence="2" type="ORF">V5799_017513</name>
</gene>
<keyword evidence="3" id="KW-1185">Reference proteome</keyword>
<keyword evidence="1" id="KW-0812">Transmembrane</keyword>
<evidence type="ECO:0000313" key="3">
    <source>
        <dbReference type="Proteomes" id="UP001321473"/>
    </source>
</evidence>
<accession>A0AAQ4F2K0</accession>
<protein>
    <submittedName>
        <fullName evidence="2">Uncharacterized protein</fullName>
    </submittedName>
</protein>
<keyword evidence="1" id="KW-0472">Membrane</keyword>
<comment type="caution">
    <text evidence="2">The sequence shown here is derived from an EMBL/GenBank/DDBJ whole genome shotgun (WGS) entry which is preliminary data.</text>
</comment>
<evidence type="ECO:0000313" key="2">
    <source>
        <dbReference type="EMBL" id="KAK8781151.1"/>
    </source>
</evidence>
<reference evidence="2 3" key="1">
    <citation type="journal article" date="2023" name="Arcadia Sci">
        <title>De novo assembly of a long-read Amblyomma americanum tick genome.</title>
        <authorList>
            <person name="Chou S."/>
            <person name="Poskanzer K.E."/>
            <person name="Rollins M."/>
            <person name="Thuy-Boun P.S."/>
        </authorList>
    </citation>
    <scope>NUCLEOTIDE SEQUENCE [LARGE SCALE GENOMIC DNA]</scope>
    <source>
        <strain evidence="2">F_SG_1</strain>
        <tissue evidence="2">Salivary glands</tissue>
    </source>
</reference>
<organism evidence="2 3">
    <name type="scientific">Amblyomma americanum</name>
    <name type="common">Lone star tick</name>
    <dbReference type="NCBI Taxonomy" id="6943"/>
    <lineage>
        <taxon>Eukaryota</taxon>
        <taxon>Metazoa</taxon>
        <taxon>Ecdysozoa</taxon>
        <taxon>Arthropoda</taxon>
        <taxon>Chelicerata</taxon>
        <taxon>Arachnida</taxon>
        <taxon>Acari</taxon>
        <taxon>Parasitiformes</taxon>
        <taxon>Ixodida</taxon>
        <taxon>Ixodoidea</taxon>
        <taxon>Ixodidae</taxon>
        <taxon>Amblyomminae</taxon>
        <taxon>Amblyomma</taxon>
    </lineage>
</organism>
<sequence>MTMCFHVGNGMEILDNGENLDIRKAVNTSETLWLYEQTYMNGFYSMYKNKTYFEEETCIRNKMDNISITEYYFTQTMYVKLEEESATTNYKGIFSNDSKSMEVINFDDPREPQLWTLQYQDPENGPCMVFIIQELRPKLGDAFKATSPSQAMADDPPPLLPSVASSVNCTDQPGCSMDLPSELPGSSSFSDSDDMEFDGGYTEIEADVAVGPFSLKVDYLRFLYAAEAHIYEDVPMLSAMRRPYLTGGFSSTDSFPPMTIALLFASMAVLVFLSAWSLVRAHQSWMSAVKVVFWIYAESLLMKSTSTSPLRTAASRILFLAWMIATFVIGQYITGQVSDKRTSSSVNNF</sequence>
<dbReference type="AlphaFoldDB" id="A0AAQ4F2K0"/>
<keyword evidence="1" id="KW-1133">Transmembrane helix</keyword>
<proteinExistence type="predicted"/>